<evidence type="ECO:0000313" key="3">
    <source>
        <dbReference type="Proteomes" id="UP000430692"/>
    </source>
</evidence>
<gene>
    <name evidence="2" type="ORF">GSM42_02025</name>
</gene>
<dbReference type="EMBL" id="WUUL01000001">
    <property type="protein sequence ID" value="MXQ52550.1"/>
    <property type="molecule type" value="Genomic_DNA"/>
</dbReference>
<name>A0A6I4VRW6_9BACL</name>
<evidence type="ECO:0000256" key="1">
    <source>
        <dbReference type="PROSITE-ProRule" id="PRU00339"/>
    </source>
</evidence>
<dbReference type="PANTHER" id="PTHR12558:SF13">
    <property type="entry name" value="CELL DIVISION CYCLE PROTEIN 27 HOMOLOG"/>
    <property type="match status" value="1"/>
</dbReference>
<dbReference type="SMART" id="SM00028">
    <property type="entry name" value="TPR"/>
    <property type="match status" value="7"/>
</dbReference>
<proteinExistence type="predicted"/>
<sequence>MFHKVWLQDMEEQLNELKANYPNSTVTERAKWQKRFLELKQASHLLLESWAKIEDKMAAISTEFPEIANDEEIEIEEEFWLHESVVRQFRQGQGYYGLTMFREAEGFFADVVEEEPDFLLGRLYLGLSQFQRKDWDPAIHHFQLVAITATQAPFLAFAHHMIGCIRVNQKNEQAAIKAFVQAIEHDKENADAWFNLGASYYRLQQYHDAIPAFYHALALNEHDWEAMYYLSSCYRHHKEWNSVTYWRLASLEKTNHPQVMLSLAHDYEEMGQSDQAIIWYRKLLGHPEHKRAAYHGLAWNYWTQKNAKEADLWVKKGLTLYPNDPDLLFTFMWIKLSEGNTKRAEKAYDTLPEKVKNEPIWQAMKMRISTRAGKFDEVSNMARDLIDQEKPMAQAMGYYHQGRSMLETGKIPEAIEHFQLARRKAIKWKEPLFYEGVCHLLEGRPESTLACWEQLNLT</sequence>
<organism evidence="2 3">
    <name type="scientific">Shimazuella alba</name>
    <dbReference type="NCBI Taxonomy" id="2690964"/>
    <lineage>
        <taxon>Bacteria</taxon>
        <taxon>Bacillati</taxon>
        <taxon>Bacillota</taxon>
        <taxon>Bacilli</taxon>
        <taxon>Bacillales</taxon>
        <taxon>Thermoactinomycetaceae</taxon>
        <taxon>Shimazuella</taxon>
    </lineage>
</organism>
<dbReference type="RefSeq" id="WP_160799561.1">
    <property type="nucleotide sequence ID" value="NZ_WUUL01000001.1"/>
</dbReference>
<evidence type="ECO:0000313" key="2">
    <source>
        <dbReference type="EMBL" id="MXQ52550.1"/>
    </source>
</evidence>
<dbReference type="Pfam" id="PF00515">
    <property type="entry name" value="TPR_1"/>
    <property type="match status" value="1"/>
</dbReference>
<dbReference type="SUPFAM" id="SSF48452">
    <property type="entry name" value="TPR-like"/>
    <property type="match status" value="2"/>
</dbReference>
<dbReference type="InterPro" id="IPR019734">
    <property type="entry name" value="TPR_rpt"/>
</dbReference>
<dbReference type="PROSITE" id="PS50005">
    <property type="entry name" value="TPR"/>
    <property type="match status" value="1"/>
</dbReference>
<dbReference type="Proteomes" id="UP000430692">
    <property type="component" value="Unassembled WGS sequence"/>
</dbReference>
<protein>
    <submittedName>
        <fullName evidence="2">Tetratricopeptide repeat protein</fullName>
    </submittedName>
</protein>
<dbReference type="InterPro" id="IPR011990">
    <property type="entry name" value="TPR-like_helical_dom_sf"/>
</dbReference>
<accession>A0A6I4VRW6</accession>
<dbReference type="AlphaFoldDB" id="A0A6I4VRW6"/>
<dbReference type="Pfam" id="PF13181">
    <property type="entry name" value="TPR_8"/>
    <property type="match status" value="2"/>
</dbReference>
<feature type="repeat" description="TPR" evidence="1">
    <location>
        <begin position="190"/>
        <end position="223"/>
    </location>
</feature>
<dbReference type="PANTHER" id="PTHR12558">
    <property type="entry name" value="CELL DIVISION CYCLE 16,23,27"/>
    <property type="match status" value="1"/>
</dbReference>
<dbReference type="Gene3D" id="1.25.40.10">
    <property type="entry name" value="Tetratricopeptide repeat domain"/>
    <property type="match status" value="2"/>
</dbReference>
<keyword evidence="1" id="KW-0802">TPR repeat</keyword>
<dbReference type="PROSITE" id="PS50293">
    <property type="entry name" value="TPR_REGION"/>
    <property type="match status" value="1"/>
</dbReference>
<keyword evidence="3" id="KW-1185">Reference proteome</keyword>
<comment type="caution">
    <text evidence="2">The sequence shown here is derived from an EMBL/GenBank/DDBJ whole genome shotgun (WGS) entry which is preliminary data.</text>
</comment>
<reference evidence="2 3" key="1">
    <citation type="submission" date="2019-12" db="EMBL/GenBank/DDBJ databases">
        <title>Whole-genome analyses of novel actinobacteria.</title>
        <authorList>
            <person name="Sahin N."/>
            <person name="Saygin H."/>
        </authorList>
    </citation>
    <scope>NUCLEOTIDE SEQUENCE [LARGE SCALE GENOMIC DNA]</scope>
    <source>
        <strain evidence="2 3">KC615</strain>
    </source>
</reference>